<evidence type="ECO:0000256" key="1">
    <source>
        <dbReference type="SAM" id="MobiDB-lite"/>
    </source>
</evidence>
<evidence type="ECO:0000313" key="4">
    <source>
        <dbReference type="Proteomes" id="UP001195483"/>
    </source>
</evidence>
<dbReference type="InterPro" id="IPR001005">
    <property type="entry name" value="SANT/Myb"/>
</dbReference>
<dbReference type="GO" id="GO:0000126">
    <property type="term" value="C:transcription factor TFIIIB complex"/>
    <property type="evidence" value="ECO:0007669"/>
    <property type="project" value="TreeGrafter"/>
</dbReference>
<feature type="domain" description="Myb-like" evidence="2">
    <location>
        <begin position="617"/>
        <end position="665"/>
    </location>
</feature>
<reference evidence="3" key="3">
    <citation type="submission" date="2023-05" db="EMBL/GenBank/DDBJ databases">
        <authorList>
            <person name="Smith C.H."/>
        </authorList>
    </citation>
    <scope>NUCLEOTIDE SEQUENCE</scope>
    <source>
        <strain evidence="3">CHS0354</strain>
        <tissue evidence="3">Mantle</tissue>
    </source>
</reference>
<dbReference type="PANTHER" id="PTHR22929:SF0">
    <property type="entry name" value="TRANSCRIPTION FACTOR TFIIIB COMPONENT B'' HOMOLOG"/>
    <property type="match status" value="1"/>
</dbReference>
<comment type="caution">
    <text evidence="3">The sequence shown here is derived from an EMBL/GenBank/DDBJ whole genome shotgun (WGS) entry which is preliminary data.</text>
</comment>
<feature type="compositionally biased region" description="Basic and acidic residues" evidence="1">
    <location>
        <begin position="72"/>
        <end position="83"/>
    </location>
</feature>
<dbReference type="InterPro" id="IPR039467">
    <property type="entry name" value="TFIIIB_B''_Myb"/>
</dbReference>
<feature type="region of interest" description="Disordered" evidence="1">
    <location>
        <begin position="353"/>
        <end position="416"/>
    </location>
</feature>
<evidence type="ECO:0000313" key="3">
    <source>
        <dbReference type="EMBL" id="KAK3597610.1"/>
    </source>
</evidence>
<feature type="compositionally biased region" description="Polar residues" evidence="1">
    <location>
        <begin position="18"/>
        <end position="29"/>
    </location>
</feature>
<dbReference type="SUPFAM" id="SSF46689">
    <property type="entry name" value="Homeodomain-like"/>
    <property type="match status" value="1"/>
</dbReference>
<feature type="compositionally biased region" description="Basic and acidic residues" evidence="1">
    <location>
        <begin position="695"/>
        <end position="726"/>
    </location>
</feature>
<feature type="region of interest" description="Disordered" evidence="1">
    <location>
        <begin position="822"/>
        <end position="848"/>
    </location>
</feature>
<feature type="compositionally biased region" description="Polar residues" evidence="1">
    <location>
        <begin position="37"/>
        <end position="71"/>
    </location>
</feature>
<dbReference type="GO" id="GO:0070898">
    <property type="term" value="P:RNA polymerase III preinitiation complex assembly"/>
    <property type="evidence" value="ECO:0007669"/>
    <property type="project" value="TreeGrafter"/>
</dbReference>
<dbReference type="PANTHER" id="PTHR22929">
    <property type="entry name" value="RNA POLYMERASE III TRANSCRIPTION INITIATION FACTOR B"/>
    <property type="match status" value="1"/>
</dbReference>
<accession>A0AAE0STZ9</accession>
<gene>
    <name evidence="3" type="ORF">CHS0354_030156</name>
</gene>
<feature type="region of interest" description="Disordered" evidence="1">
    <location>
        <begin position="459"/>
        <end position="481"/>
    </location>
</feature>
<proteinExistence type="predicted"/>
<reference evidence="3" key="1">
    <citation type="journal article" date="2021" name="Genome Biol. Evol.">
        <title>A High-Quality Reference Genome for a Parasitic Bivalve with Doubly Uniparental Inheritance (Bivalvia: Unionida).</title>
        <authorList>
            <person name="Smith C.H."/>
        </authorList>
    </citation>
    <scope>NUCLEOTIDE SEQUENCE</scope>
    <source>
        <strain evidence="3">CHS0354</strain>
    </source>
</reference>
<dbReference type="InterPro" id="IPR009057">
    <property type="entry name" value="Homeodomain-like_sf"/>
</dbReference>
<dbReference type="SMART" id="SM00717">
    <property type="entry name" value="SANT"/>
    <property type="match status" value="1"/>
</dbReference>
<feature type="compositionally biased region" description="Basic and acidic residues" evidence="1">
    <location>
        <begin position="514"/>
        <end position="539"/>
    </location>
</feature>
<name>A0AAE0STZ9_9BIVA</name>
<dbReference type="Pfam" id="PF15963">
    <property type="entry name" value="Myb_DNA-bind_7"/>
    <property type="match status" value="1"/>
</dbReference>
<protein>
    <recommendedName>
        <fullName evidence="2">Myb-like domain-containing protein</fullName>
    </recommendedName>
</protein>
<dbReference type="GO" id="GO:0001156">
    <property type="term" value="F:TFIIIC-class transcription factor complex binding"/>
    <property type="evidence" value="ECO:0007669"/>
    <property type="project" value="TreeGrafter"/>
</dbReference>
<feature type="region of interest" description="Disordered" evidence="1">
    <location>
        <begin position="691"/>
        <end position="768"/>
    </location>
</feature>
<reference evidence="3" key="2">
    <citation type="journal article" date="2021" name="Genome Biol. Evol.">
        <title>Developing a high-quality reference genome for a parasitic bivalve with doubly uniparental inheritance (Bivalvia: Unionida).</title>
        <authorList>
            <person name="Smith C.H."/>
        </authorList>
    </citation>
    <scope>NUCLEOTIDE SEQUENCE</scope>
    <source>
        <strain evidence="3">CHS0354</strain>
        <tissue evidence="3">Mantle</tissue>
    </source>
</reference>
<keyword evidence="4" id="KW-1185">Reference proteome</keyword>
<feature type="compositionally biased region" description="Polar residues" evidence="1">
    <location>
        <begin position="759"/>
        <end position="768"/>
    </location>
</feature>
<feature type="compositionally biased region" description="Basic residues" evidence="1">
    <location>
        <begin position="727"/>
        <end position="738"/>
    </location>
</feature>
<evidence type="ECO:0000259" key="2">
    <source>
        <dbReference type="SMART" id="SM00717"/>
    </source>
</evidence>
<feature type="region of interest" description="Disordered" evidence="1">
    <location>
        <begin position="1"/>
        <end position="101"/>
    </location>
</feature>
<dbReference type="EMBL" id="JAEAOA010001797">
    <property type="protein sequence ID" value="KAK3597610.1"/>
    <property type="molecule type" value="Genomic_DNA"/>
</dbReference>
<sequence>MASRRARLYIKPNLSPKDPTTQANESISSLVKVVTDDLSTPIGNEKQNTQETPDDSPQQISNESEKITTSSDRNEHKETHTPEDVPEGCVDETRSLEAGVEYTPPLVDCSVSSTEETNCLISESKNESATDQIKDNNEHSKIENSKTDTNDTGVVVCARFRRFGKVNIPSLKSNVQDSKTFENTNDQIPVDTNIKNSGRPVISSSVQVSPLSVPQSNVTEVFNKIVDQVDANDTQKEIAETFVIEPVKVTSESQLQNTEVVNSSKIGDEEVVVQSNQLDLSQENVTENLTKIIDKSVSEIVLEKPNDVRQEPESKILAGGTMQEFTKVNVVNAKPRIRLPKVKPNLADALRRPNKNIVAEETAEPREESVQEARNIVAEETAEPREESVQEASTKLSSAEEKEKEPIPSSQSQTMTPTSVTLQLMSQTMTPSPVPLQLMSPVNRSPTKHWTSMLNQSPVKNSVDKRSRTVSISESPPKKKKQLVIVAPTDQLPDRTKMRMKDMIYWNPSSNPMKSKEKATPYVKDKENKKENKVAKSVEEEIEEEEEGVEEALMDEDSNGSNALPVPQVTVGPDGSIIINEQSLIVDQKDELPREELEVIDETDVFTTYHSYRKQNRSRSWSAKETNKFYKALGLVGIDFFLIGKLFPTRKHFELKKKFLKEERTNKLLIDQVLKEGGRFNMAVFKQLDADDKEDEKQKNQNKEKKETSNERKRKKEPEKQKEENKSKRKTQTKKNRSKNINYFEDSDSEIEEARTARNKSQNRATNISNVDGELLEILMTMREGRIHSSDKETRVSPQPKVIVEPNQGPSTTFFMNSNQVNMPNQNDSQQGQNLTNTSYNSNSQSETNQFRFVTISPETGEQITLEPKPQTPDQETCLVNSANTIEGEGVTAGNSGQGIAQQETADSIGTASQGLPQIVASSQPGSGPNIQLPLEMFNVQNGEDQFVLVTVLPENGEPGETVIHVYRLQGGNNVPQIPIQNL</sequence>
<dbReference type="AlphaFoldDB" id="A0AAE0STZ9"/>
<dbReference type="Proteomes" id="UP001195483">
    <property type="component" value="Unassembled WGS sequence"/>
</dbReference>
<feature type="region of interest" description="Disordered" evidence="1">
    <location>
        <begin position="787"/>
        <end position="808"/>
    </location>
</feature>
<organism evidence="3 4">
    <name type="scientific">Potamilus streckersoni</name>
    <dbReference type="NCBI Taxonomy" id="2493646"/>
    <lineage>
        <taxon>Eukaryota</taxon>
        <taxon>Metazoa</taxon>
        <taxon>Spiralia</taxon>
        <taxon>Lophotrochozoa</taxon>
        <taxon>Mollusca</taxon>
        <taxon>Bivalvia</taxon>
        <taxon>Autobranchia</taxon>
        <taxon>Heteroconchia</taxon>
        <taxon>Palaeoheterodonta</taxon>
        <taxon>Unionida</taxon>
        <taxon>Unionoidea</taxon>
        <taxon>Unionidae</taxon>
        <taxon>Ambleminae</taxon>
        <taxon>Lampsilini</taxon>
        <taxon>Potamilus</taxon>
    </lineage>
</organism>
<feature type="region of interest" description="Disordered" evidence="1">
    <location>
        <begin position="505"/>
        <end position="543"/>
    </location>
</feature>